<protein>
    <submittedName>
        <fullName evidence="1">Uncharacterized protein</fullName>
    </submittedName>
</protein>
<comment type="caution">
    <text evidence="1">The sequence shown here is derived from an EMBL/GenBank/DDBJ whole genome shotgun (WGS) entry which is preliminary data.</text>
</comment>
<reference evidence="1 2" key="1">
    <citation type="submission" date="2019-11" db="EMBL/GenBank/DDBJ databases">
        <authorList>
            <person name="Cheng Q."/>
            <person name="Yang Z."/>
        </authorList>
    </citation>
    <scope>NUCLEOTIDE SEQUENCE [LARGE SCALE GENOMIC DNA]</scope>
    <source>
        <strain evidence="1 2">HX-22-1</strain>
    </source>
</reference>
<sequence length="104" mass="12322">MIFFEFYQIIVPKKTLLAKYPGGLEHFIKDIPNGTYTEDAELASVRFLKLDDINEFVDLLVKKGLHFHRDEFYSTDFAVFTGMGQWWITDWLHFNTAVCFLNEY</sequence>
<dbReference type="EMBL" id="WKJI01000001">
    <property type="protein sequence ID" value="MRX46636.1"/>
    <property type="molecule type" value="Genomic_DNA"/>
</dbReference>
<evidence type="ECO:0000313" key="1">
    <source>
        <dbReference type="EMBL" id="MRX46636.1"/>
    </source>
</evidence>
<dbReference type="RefSeq" id="WP_154286707.1">
    <property type="nucleotide sequence ID" value="NZ_WKJI01000001.1"/>
</dbReference>
<name>A0A7K0FKY4_9SPHI</name>
<organism evidence="1 2">
    <name type="scientific">Pedobacter puniceum</name>
    <dbReference type="NCBI Taxonomy" id="2666136"/>
    <lineage>
        <taxon>Bacteria</taxon>
        <taxon>Pseudomonadati</taxon>
        <taxon>Bacteroidota</taxon>
        <taxon>Sphingobacteriia</taxon>
        <taxon>Sphingobacteriales</taxon>
        <taxon>Sphingobacteriaceae</taxon>
        <taxon>Pedobacter</taxon>
    </lineage>
</organism>
<dbReference type="AlphaFoldDB" id="A0A7K0FKY4"/>
<keyword evidence="2" id="KW-1185">Reference proteome</keyword>
<dbReference type="Proteomes" id="UP000462931">
    <property type="component" value="Unassembled WGS sequence"/>
</dbReference>
<evidence type="ECO:0000313" key="2">
    <source>
        <dbReference type="Proteomes" id="UP000462931"/>
    </source>
</evidence>
<accession>A0A7K0FKY4</accession>
<gene>
    <name evidence="1" type="ORF">GJJ64_05505</name>
</gene>
<proteinExistence type="predicted"/>